<dbReference type="SUPFAM" id="SSF160631">
    <property type="entry name" value="SMI1/KNR4-like"/>
    <property type="match status" value="1"/>
</dbReference>
<accession>A0A3P1WW72</accession>
<dbReference type="EMBL" id="RQYT01000007">
    <property type="protein sequence ID" value="RRD50286.1"/>
    <property type="molecule type" value="Genomic_DNA"/>
</dbReference>
<proteinExistence type="predicted"/>
<dbReference type="RefSeq" id="WP_125227341.1">
    <property type="nucleotide sequence ID" value="NZ_RQYT01000007.1"/>
</dbReference>
<dbReference type="AlphaFoldDB" id="A0A3P1WW72"/>
<gene>
    <name evidence="1" type="ORF">EII35_04850</name>
</gene>
<protein>
    <submittedName>
        <fullName evidence="1">SMI1/KNR4 family protein</fullName>
    </submittedName>
</protein>
<sequence>MPMSERQQELLDTPRWQQAGRVIDWHMEGLGAADGCSPEEIARIEERLGLPLPTALREWFELLGHRLQAVRDIPATPQDIQLRDGLIEVWRAAAGEWSLTAPSGEDPTLQLGGNEAPLSTWLAAMLMSETLVGACQGELQGPLGLLYFSIMGGEVEQAGPDVLTTVREDYEPFALPLPAPEESWYFDGGSVIRLGSSGRLEWAVASHQAYHRINELLGLEAGVTQVLARVTAPSPEEISRICGTEEDGRVHFFGSQETLDAVRELGAIEHMMHRSREPLLIEVLLVADDDHEALCDLLVEKLVPIWGERLVVAWRSGTEGEFTVVHPDGVTHAVE</sequence>
<comment type="caution">
    <text evidence="1">The sequence shown here is derived from an EMBL/GenBank/DDBJ whole genome shotgun (WGS) entry which is preliminary data.</text>
</comment>
<reference evidence="1 2" key="1">
    <citation type="submission" date="2018-11" db="EMBL/GenBank/DDBJ databases">
        <title>Genomes From Bacteria Associated with the Canine Oral Cavity: a Test Case for Automated Genome-Based Taxonomic Assignment.</title>
        <authorList>
            <person name="Coil D.A."/>
            <person name="Jospin G."/>
            <person name="Darling A.E."/>
            <person name="Wallis C."/>
            <person name="Davis I.J."/>
            <person name="Harris S."/>
            <person name="Eisen J.A."/>
            <person name="Holcombe L.J."/>
            <person name="O'Flynn C."/>
        </authorList>
    </citation>
    <scope>NUCLEOTIDE SEQUENCE [LARGE SCALE GENOMIC DNA]</scope>
    <source>
        <strain evidence="1 2">OH2822_COT-296</strain>
    </source>
</reference>
<dbReference type="InterPro" id="IPR037883">
    <property type="entry name" value="Knr4/Smi1-like_sf"/>
</dbReference>
<evidence type="ECO:0000313" key="1">
    <source>
        <dbReference type="EMBL" id="RRD50286.1"/>
    </source>
</evidence>
<evidence type="ECO:0000313" key="2">
    <source>
        <dbReference type="Proteomes" id="UP000280935"/>
    </source>
</evidence>
<name>A0A3P1WW72_9ACTN</name>
<organism evidence="1 2">
    <name type="scientific">Arachnia propionica</name>
    <dbReference type="NCBI Taxonomy" id="1750"/>
    <lineage>
        <taxon>Bacteria</taxon>
        <taxon>Bacillati</taxon>
        <taxon>Actinomycetota</taxon>
        <taxon>Actinomycetes</taxon>
        <taxon>Propionibacteriales</taxon>
        <taxon>Propionibacteriaceae</taxon>
        <taxon>Arachnia</taxon>
    </lineage>
</organism>
<dbReference type="OrthoDB" id="3698952at2"/>
<dbReference type="Proteomes" id="UP000280935">
    <property type="component" value="Unassembled WGS sequence"/>
</dbReference>